<evidence type="ECO:0000256" key="1">
    <source>
        <dbReference type="SAM" id="Phobius"/>
    </source>
</evidence>
<dbReference type="WBParaSite" id="BTMF_0001394401-mRNA-1">
    <property type="protein sequence ID" value="BTMF_0001394401-mRNA-1"/>
    <property type="gene ID" value="BTMF_0001394401"/>
</dbReference>
<gene>
    <name evidence="2" type="ORF">BTMF_LOCUS11944</name>
</gene>
<dbReference type="STRING" id="42155.A0A0R3R1Q7"/>
<dbReference type="EMBL" id="UZAG01018737">
    <property type="protein sequence ID" value="VDO40863.1"/>
    <property type="molecule type" value="Genomic_DNA"/>
</dbReference>
<reference evidence="4" key="1">
    <citation type="submission" date="2017-02" db="UniProtKB">
        <authorList>
            <consortium name="WormBaseParasite"/>
        </authorList>
    </citation>
    <scope>IDENTIFICATION</scope>
</reference>
<dbReference type="Gene3D" id="1.20.140.150">
    <property type="match status" value="1"/>
</dbReference>
<dbReference type="AlphaFoldDB" id="A0A0R3R1Q7"/>
<dbReference type="Proteomes" id="UP000280834">
    <property type="component" value="Unassembled WGS sequence"/>
</dbReference>
<evidence type="ECO:0000313" key="3">
    <source>
        <dbReference type="Proteomes" id="UP000280834"/>
    </source>
</evidence>
<protein>
    <submittedName>
        <fullName evidence="4">OppC_N domain-containing protein</fullName>
    </submittedName>
</protein>
<keyword evidence="3" id="KW-1185">Reference proteome</keyword>
<keyword evidence="1" id="KW-0812">Transmembrane</keyword>
<proteinExistence type="predicted"/>
<feature type="transmembrane region" description="Helical" evidence="1">
    <location>
        <begin position="30"/>
        <end position="50"/>
    </location>
</feature>
<keyword evidence="1" id="KW-0472">Membrane</keyword>
<evidence type="ECO:0000313" key="2">
    <source>
        <dbReference type="EMBL" id="VDO40863.1"/>
    </source>
</evidence>
<reference evidence="2 3" key="2">
    <citation type="submission" date="2018-11" db="EMBL/GenBank/DDBJ databases">
        <authorList>
            <consortium name="Pathogen Informatics"/>
        </authorList>
    </citation>
    <scope>NUCLEOTIDE SEQUENCE [LARGE SCALE GENOMIC DNA]</scope>
</reference>
<name>A0A0R3R1Q7_9BILA</name>
<sequence length="101" mass="11721">MQLLDNAVDLRGSQVLNVKRYHSIVWQRRCMALATLLAYLAIIIFVISLLTPNWTIIDFTNTDFEEIHVQLGVWGEWRTKTNGTKQIGMLAVTNLTFFFFK</sequence>
<evidence type="ECO:0000313" key="4">
    <source>
        <dbReference type="WBParaSite" id="BTMF_0001394401-mRNA-1"/>
    </source>
</evidence>
<keyword evidence="1" id="KW-1133">Transmembrane helix</keyword>
<accession>A0A0R3R1Q7</accession>
<organism evidence="4">
    <name type="scientific">Brugia timori</name>
    <dbReference type="NCBI Taxonomy" id="42155"/>
    <lineage>
        <taxon>Eukaryota</taxon>
        <taxon>Metazoa</taxon>
        <taxon>Ecdysozoa</taxon>
        <taxon>Nematoda</taxon>
        <taxon>Chromadorea</taxon>
        <taxon>Rhabditida</taxon>
        <taxon>Spirurina</taxon>
        <taxon>Spiruromorpha</taxon>
        <taxon>Filarioidea</taxon>
        <taxon>Onchocercidae</taxon>
        <taxon>Brugia</taxon>
    </lineage>
</organism>